<name>A0ABV0PA15_9TELE</name>
<protein>
    <submittedName>
        <fullName evidence="1">Uncharacterized protein</fullName>
    </submittedName>
</protein>
<evidence type="ECO:0000313" key="2">
    <source>
        <dbReference type="Proteomes" id="UP001476798"/>
    </source>
</evidence>
<organism evidence="1 2">
    <name type="scientific">Goodea atripinnis</name>
    <dbReference type="NCBI Taxonomy" id="208336"/>
    <lineage>
        <taxon>Eukaryota</taxon>
        <taxon>Metazoa</taxon>
        <taxon>Chordata</taxon>
        <taxon>Craniata</taxon>
        <taxon>Vertebrata</taxon>
        <taxon>Euteleostomi</taxon>
        <taxon>Actinopterygii</taxon>
        <taxon>Neopterygii</taxon>
        <taxon>Teleostei</taxon>
        <taxon>Neoteleostei</taxon>
        <taxon>Acanthomorphata</taxon>
        <taxon>Ovalentaria</taxon>
        <taxon>Atherinomorphae</taxon>
        <taxon>Cyprinodontiformes</taxon>
        <taxon>Goodeidae</taxon>
        <taxon>Goodea</taxon>
    </lineage>
</organism>
<comment type="caution">
    <text evidence="1">The sequence shown here is derived from an EMBL/GenBank/DDBJ whole genome shotgun (WGS) entry which is preliminary data.</text>
</comment>
<dbReference type="EMBL" id="JAHRIO010068623">
    <property type="protein sequence ID" value="MEQ2180284.1"/>
    <property type="molecule type" value="Genomic_DNA"/>
</dbReference>
<feature type="non-terminal residue" evidence="1">
    <location>
        <position position="1"/>
    </location>
</feature>
<gene>
    <name evidence="1" type="ORF">GOODEAATRI_034376</name>
</gene>
<dbReference type="Proteomes" id="UP001476798">
    <property type="component" value="Unassembled WGS sequence"/>
</dbReference>
<proteinExistence type="predicted"/>
<accession>A0ABV0PA15</accession>
<keyword evidence="2" id="KW-1185">Reference proteome</keyword>
<reference evidence="1 2" key="1">
    <citation type="submission" date="2021-06" db="EMBL/GenBank/DDBJ databases">
        <authorList>
            <person name="Palmer J.M."/>
        </authorList>
    </citation>
    <scope>NUCLEOTIDE SEQUENCE [LARGE SCALE GENOMIC DNA]</scope>
    <source>
        <strain evidence="1 2">GA_2019</strain>
        <tissue evidence="1">Muscle</tissue>
    </source>
</reference>
<sequence length="97" mass="10987">TVQRISEASEDLEKPIKQLSVQEDIIQQWVSEVKEWTADGNKGRHQLRKKIAAEKRALEDAITKHNAVMGGTDKLPLPNELLAEENYLHHVSRGLHA</sequence>
<evidence type="ECO:0000313" key="1">
    <source>
        <dbReference type="EMBL" id="MEQ2180284.1"/>
    </source>
</evidence>